<feature type="transmembrane region" description="Helical" evidence="1">
    <location>
        <begin position="394"/>
        <end position="420"/>
    </location>
</feature>
<evidence type="ECO:0000313" key="3">
    <source>
        <dbReference type="EMBL" id="MBT0665128.1"/>
    </source>
</evidence>
<keyword evidence="4" id="KW-1185">Reference proteome</keyword>
<feature type="transmembrane region" description="Helical" evidence="1">
    <location>
        <begin position="318"/>
        <end position="336"/>
    </location>
</feature>
<keyword evidence="1" id="KW-0812">Transmembrane</keyword>
<dbReference type="InterPro" id="IPR029044">
    <property type="entry name" value="Nucleotide-diphossugar_trans"/>
</dbReference>
<feature type="domain" description="Glycosyltransferase 2-like" evidence="2">
    <location>
        <begin position="84"/>
        <end position="246"/>
    </location>
</feature>
<dbReference type="Pfam" id="PF00535">
    <property type="entry name" value="Glycos_transf_2"/>
    <property type="match status" value="1"/>
</dbReference>
<evidence type="ECO:0000259" key="2">
    <source>
        <dbReference type="Pfam" id="PF00535"/>
    </source>
</evidence>
<dbReference type="InterPro" id="IPR023981">
    <property type="entry name" value="MftF"/>
</dbReference>
<dbReference type="AlphaFoldDB" id="A0AAW4L2L9"/>
<gene>
    <name evidence="3" type="primary">mftF</name>
    <name evidence="3" type="ORF">KI809_12545</name>
</gene>
<feature type="transmembrane region" description="Helical" evidence="1">
    <location>
        <begin position="367"/>
        <end position="388"/>
    </location>
</feature>
<evidence type="ECO:0000256" key="1">
    <source>
        <dbReference type="SAM" id="Phobius"/>
    </source>
</evidence>
<keyword evidence="1" id="KW-0472">Membrane</keyword>
<dbReference type="PANTHER" id="PTHR43646:SF6">
    <property type="entry name" value="PRE-MYCOFACTOCIN GLYCOSYLTRANSFERASE"/>
    <property type="match status" value="1"/>
</dbReference>
<reference evidence="3 4" key="1">
    <citation type="submission" date="2021-05" db="EMBL/GenBank/DDBJ databases">
        <title>The draft genome of Geobacter pelophilus DSM 12255.</title>
        <authorList>
            <person name="Xu Z."/>
            <person name="Masuda Y."/>
            <person name="Itoh H."/>
            <person name="Senoo K."/>
        </authorList>
    </citation>
    <scope>NUCLEOTIDE SEQUENCE [LARGE SCALE GENOMIC DNA]</scope>
    <source>
        <strain evidence="3 4">DSM 12255</strain>
    </source>
</reference>
<keyword evidence="1" id="KW-1133">Transmembrane helix</keyword>
<dbReference type="RefSeq" id="WP_214171910.1">
    <property type="nucleotide sequence ID" value="NZ_JAHCVJ010000005.1"/>
</dbReference>
<dbReference type="Gene3D" id="3.90.550.10">
    <property type="entry name" value="Spore Coat Polysaccharide Biosynthesis Protein SpsA, Chain A"/>
    <property type="match status" value="1"/>
</dbReference>
<dbReference type="SUPFAM" id="SSF53448">
    <property type="entry name" value="Nucleotide-diphospho-sugar transferases"/>
    <property type="match status" value="1"/>
</dbReference>
<evidence type="ECO:0000313" key="4">
    <source>
        <dbReference type="Proteomes" id="UP000811899"/>
    </source>
</evidence>
<dbReference type="Proteomes" id="UP000811899">
    <property type="component" value="Unassembled WGS sequence"/>
</dbReference>
<sequence length="477" mass="52401">MIYRLSPQVELMEKGGAHLLVSRAPLCVLRLNRSLRELVLRGTDGPITPISTAEQTVLEQLAGKGFVERVRESHELPTDLPTVSIVIPVKDREEELARCLASLNRIIYPKEKLQIIVVDDGSKDLSPLLAELYGAKVVPSGGVGRGPAAARNVGARVATGEILAFIDSDCTASPGWLSELLPAFSDQRMAAVGGFVDGMCRESAVDLYESVMSSLSLGKRELTGSNGDDTFYLPSCNLLVRRSLFQGVGGFRDEMHVGEDVDLTWRLRDNGWSICYLPAGRIYHEHRSTLRSFMSRRFDYGTSEGTLQRLHPLRRKRMVMPPLLVLLLVLCLSAPFTGSWSLLIAVGVLSLDVIAVKGQLMRRKVPVGISALIAGRLRALGSLVYYLSYHLVRYYSLLLVIGAIFLPALWLLFAGALGCAARVDYSVRKPAQSFPAFVAIYALEQVAYGAGVFWGCLSRKTFASYRVTLLRQIALPS</sequence>
<comment type="caution">
    <text evidence="3">The sequence shown here is derived from an EMBL/GenBank/DDBJ whole genome shotgun (WGS) entry which is preliminary data.</text>
</comment>
<organism evidence="3 4">
    <name type="scientific">Geoanaerobacter pelophilus</name>
    <dbReference type="NCBI Taxonomy" id="60036"/>
    <lineage>
        <taxon>Bacteria</taxon>
        <taxon>Pseudomonadati</taxon>
        <taxon>Thermodesulfobacteriota</taxon>
        <taxon>Desulfuromonadia</taxon>
        <taxon>Geobacterales</taxon>
        <taxon>Geobacteraceae</taxon>
        <taxon>Geoanaerobacter</taxon>
    </lineage>
</organism>
<protein>
    <submittedName>
        <fullName evidence="3">Mycofactocin biosynthesis glycosyltransferase MftF</fullName>
    </submittedName>
</protein>
<proteinExistence type="predicted"/>
<dbReference type="InterPro" id="IPR001173">
    <property type="entry name" value="Glyco_trans_2-like"/>
</dbReference>
<name>A0AAW4L2L9_9BACT</name>
<dbReference type="NCBIfam" id="TIGR03965">
    <property type="entry name" value="mycofact_glyco"/>
    <property type="match status" value="1"/>
</dbReference>
<accession>A0AAW4L2L9</accession>
<dbReference type="GO" id="GO:0016740">
    <property type="term" value="F:transferase activity"/>
    <property type="evidence" value="ECO:0007669"/>
    <property type="project" value="InterPro"/>
</dbReference>
<dbReference type="EMBL" id="JAHCVJ010000005">
    <property type="protein sequence ID" value="MBT0665128.1"/>
    <property type="molecule type" value="Genomic_DNA"/>
</dbReference>
<dbReference type="PANTHER" id="PTHR43646">
    <property type="entry name" value="GLYCOSYLTRANSFERASE"/>
    <property type="match status" value="1"/>
</dbReference>